<feature type="non-terminal residue" evidence="1">
    <location>
        <position position="30"/>
    </location>
</feature>
<organism evidence="1">
    <name type="scientific">marine metagenome</name>
    <dbReference type="NCBI Taxonomy" id="408172"/>
    <lineage>
        <taxon>unclassified sequences</taxon>
        <taxon>metagenomes</taxon>
        <taxon>ecological metagenomes</taxon>
    </lineage>
</organism>
<proteinExistence type="predicted"/>
<sequence length="30" mass="3492">MAIGKERRSRRPTAAKKRAVEVLELLQQQQ</sequence>
<dbReference type="AlphaFoldDB" id="A0A382HDA2"/>
<protein>
    <submittedName>
        <fullName evidence="1">Uncharacterized protein</fullName>
    </submittedName>
</protein>
<gene>
    <name evidence="1" type="ORF">METZ01_LOCUS237993</name>
</gene>
<dbReference type="EMBL" id="UINC01060535">
    <property type="protein sequence ID" value="SVB85139.1"/>
    <property type="molecule type" value="Genomic_DNA"/>
</dbReference>
<evidence type="ECO:0000313" key="1">
    <source>
        <dbReference type="EMBL" id="SVB85139.1"/>
    </source>
</evidence>
<reference evidence="1" key="1">
    <citation type="submission" date="2018-05" db="EMBL/GenBank/DDBJ databases">
        <authorList>
            <person name="Lanie J.A."/>
            <person name="Ng W.-L."/>
            <person name="Kazmierczak K.M."/>
            <person name="Andrzejewski T.M."/>
            <person name="Davidsen T.M."/>
            <person name="Wayne K.J."/>
            <person name="Tettelin H."/>
            <person name="Glass J.I."/>
            <person name="Rusch D."/>
            <person name="Podicherti R."/>
            <person name="Tsui H.-C.T."/>
            <person name="Winkler M.E."/>
        </authorList>
    </citation>
    <scope>NUCLEOTIDE SEQUENCE</scope>
</reference>
<name>A0A382HDA2_9ZZZZ</name>
<accession>A0A382HDA2</accession>